<keyword evidence="3" id="KW-1185">Reference proteome</keyword>
<accession>A0A317SDU7</accession>
<proteinExistence type="predicted"/>
<feature type="region of interest" description="Disordered" evidence="1">
    <location>
        <begin position="58"/>
        <end position="128"/>
    </location>
</feature>
<gene>
    <name evidence="2" type="ORF">C7212DRAFT_366396</name>
</gene>
<feature type="non-terminal residue" evidence="2">
    <location>
        <position position="224"/>
    </location>
</feature>
<reference evidence="2 3" key="1">
    <citation type="submission" date="2018-03" db="EMBL/GenBank/DDBJ databases">
        <title>Genomes of Pezizomycetes fungi and the evolution of truffles.</title>
        <authorList>
            <person name="Murat C."/>
            <person name="Payen T."/>
            <person name="Noel B."/>
            <person name="Kuo A."/>
            <person name="Martin F.M."/>
        </authorList>
    </citation>
    <scope>NUCLEOTIDE SEQUENCE [LARGE SCALE GENOMIC DNA]</scope>
    <source>
        <strain evidence="2">091103-1</strain>
    </source>
</reference>
<dbReference type="AlphaFoldDB" id="A0A317SDU7"/>
<feature type="region of interest" description="Disordered" evidence="1">
    <location>
        <begin position="192"/>
        <end position="224"/>
    </location>
</feature>
<comment type="caution">
    <text evidence="2">The sequence shown here is derived from an EMBL/GenBank/DDBJ whole genome shotgun (WGS) entry which is preliminary data.</text>
</comment>
<protein>
    <submittedName>
        <fullName evidence="2">Uncharacterized protein</fullName>
    </submittedName>
</protein>
<dbReference type="Proteomes" id="UP000246991">
    <property type="component" value="Unassembled WGS sequence"/>
</dbReference>
<name>A0A317SDU7_9PEZI</name>
<feature type="compositionally biased region" description="Basic and acidic residues" evidence="1">
    <location>
        <begin position="199"/>
        <end position="213"/>
    </location>
</feature>
<sequence length="224" mass="23895">MVTQNSVPGRSRRDLETLWARHGRGDPPPVLTYYQLFQFLLSGQAADVANRVTGISPDSSVARIPVDAPEDPDLPESGPGVATVDKANLSEGEPDKNNTRHSNTHSLGSTQLKDRTDWDPKGDGLSPARALPAEVKNHVLVEAQNGKVPGNTLETGEGKREGGESAGLQCEVEGLKLYGSINALADRCETKDTVTQVETKSHKEPEAVSEDRPSLGGLDNPIGT</sequence>
<dbReference type="EMBL" id="PYWC01000101">
    <property type="protein sequence ID" value="PWW72584.1"/>
    <property type="molecule type" value="Genomic_DNA"/>
</dbReference>
<evidence type="ECO:0000313" key="3">
    <source>
        <dbReference type="Proteomes" id="UP000246991"/>
    </source>
</evidence>
<organism evidence="2 3">
    <name type="scientific">Tuber magnatum</name>
    <name type="common">white Piedmont truffle</name>
    <dbReference type="NCBI Taxonomy" id="42249"/>
    <lineage>
        <taxon>Eukaryota</taxon>
        <taxon>Fungi</taxon>
        <taxon>Dikarya</taxon>
        <taxon>Ascomycota</taxon>
        <taxon>Pezizomycotina</taxon>
        <taxon>Pezizomycetes</taxon>
        <taxon>Pezizales</taxon>
        <taxon>Tuberaceae</taxon>
        <taxon>Tuber</taxon>
    </lineage>
</organism>
<feature type="compositionally biased region" description="Basic and acidic residues" evidence="1">
    <location>
        <begin position="112"/>
        <end position="122"/>
    </location>
</feature>
<feature type="compositionally biased region" description="Polar residues" evidence="1">
    <location>
        <begin position="100"/>
        <end position="111"/>
    </location>
</feature>
<evidence type="ECO:0000313" key="2">
    <source>
        <dbReference type="EMBL" id="PWW72584.1"/>
    </source>
</evidence>
<evidence type="ECO:0000256" key="1">
    <source>
        <dbReference type="SAM" id="MobiDB-lite"/>
    </source>
</evidence>